<gene>
    <name evidence="2" type="ORF">A3K86_15245</name>
</gene>
<reference evidence="2 3" key="1">
    <citation type="submission" date="2016-03" db="EMBL/GenBank/DDBJ databases">
        <title>Photobacterium proteolyticum sp. nov. a protease producing bacterium isolated from ocean sediments of Laizhou Bay.</title>
        <authorList>
            <person name="Li Y."/>
        </authorList>
    </citation>
    <scope>NUCLEOTIDE SEQUENCE [LARGE SCALE GENOMIC DNA]</scope>
    <source>
        <strain evidence="2 3">R-40508</strain>
    </source>
</reference>
<name>A0A178K6R7_9GAMM</name>
<dbReference type="Pfam" id="PF09313">
    <property type="entry name" value="TehB-like"/>
    <property type="match status" value="1"/>
</dbReference>
<evidence type="ECO:0000313" key="3">
    <source>
        <dbReference type="Proteomes" id="UP000078503"/>
    </source>
</evidence>
<dbReference type="Gene3D" id="2.60.120.10">
    <property type="entry name" value="Jelly Rolls"/>
    <property type="match status" value="1"/>
</dbReference>
<dbReference type="InterPro" id="IPR014510">
    <property type="entry name" value="Tellurite-R_YeaR"/>
</dbReference>
<dbReference type="OrthoDB" id="6506618at2"/>
<evidence type="ECO:0000313" key="2">
    <source>
        <dbReference type="EMBL" id="OAN13020.1"/>
    </source>
</evidence>
<dbReference type="SUPFAM" id="SSF51197">
    <property type="entry name" value="Clavaminate synthase-like"/>
    <property type="match status" value="1"/>
</dbReference>
<evidence type="ECO:0000259" key="1">
    <source>
        <dbReference type="Pfam" id="PF09313"/>
    </source>
</evidence>
<dbReference type="EMBL" id="LVHF01000029">
    <property type="protein sequence ID" value="OAN13020.1"/>
    <property type="molecule type" value="Genomic_DNA"/>
</dbReference>
<comment type="caution">
    <text evidence="2">The sequence shown here is derived from an EMBL/GenBank/DDBJ whole genome shotgun (WGS) entry which is preliminary data.</text>
</comment>
<dbReference type="STRING" id="858640.A3K86_15245"/>
<dbReference type="Proteomes" id="UP000078503">
    <property type="component" value="Unassembled WGS sequence"/>
</dbReference>
<proteinExistence type="predicted"/>
<dbReference type="PIRSF" id="PIRSF020632">
    <property type="entry name" value="YeaR"/>
    <property type="match status" value="1"/>
</dbReference>
<organism evidence="2 3">
    <name type="scientific">Photobacterium jeanii</name>
    <dbReference type="NCBI Taxonomy" id="858640"/>
    <lineage>
        <taxon>Bacteria</taxon>
        <taxon>Pseudomonadati</taxon>
        <taxon>Pseudomonadota</taxon>
        <taxon>Gammaproteobacteria</taxon>
        <taxon>Vibrionales</taxon>
        <taxon>Vibrionaceae</taxon>
        <taxon>Photobacterium</taxon>
    </lineage>
</organism>
<protein>
    <submittedName>
        <fullName evidence="2">Cytoplasmic protein</fullName>
    </submittedName>
</protein>
<keyword evidence="3" id="KW-1185">Reference proteome</keyword>
<sequence length="106" mass="12196">MSHQIIPADWTIQRSTPFFTKDTVPSALLNRHNTRKGVFAQLCVMAGEVTFYGYDSKEAEQHEMKVVISAGQFSTSPPQYWHRVELSDDAQFNLNFWSLPKTTEQE</sequence>
<dbReference type="AlphaFoldDB" id="A0A178K6R7"/>
<dbReference type="InterPro" id="IPR014710">
    <property type="entry name" value="RmlC-like_jellyroll"/>
</dbReference>
<dbReference type="InterPro" id="IPR015392">
    <property type="entry name" value="TehB/YeaR-like_dom"/>
</dbReference>
<dbReference type="RefSeq" id="WP_068332901.1">
    <property type="nucleotide sequence ID" value="NZ_LVHF01000029.1"/>
</dbReference>
<feature type="domain" description="TehB/YeaR-like" evidence="1">
    <location>
        <begin position="14"/>
        <end position="94"/>
    </location>
</feature>
<accession>A0A178K6R7</accession>